<organism evidence="2 3">
    <name type="scientific">Scytalidium lignicola</name>
    <name type="common">Hyphomycete</name>
    <dbReference type="NCBI Taxonomy" id="5539"/>
    <lineage>
        <taxon>Eukaryota</taxon>
        <taxon>Fungi</taxon>
        <taxon>Dikarya</taxon>
        <taxon>Ascomycota</taxon>
        <taxon>Pezizomycotina</taxon>
        <taxon>Leotiomycetes</taxon>
        <taxon>Leotiomycetes incertae sedis</taxon>
        <taxon>Scytalidium</taxon>
    </lineage>
</organism>
<feature type="region of interest" description="Disordered" evidence="1">
    <location>
        <begin position="1"/>
        <end position="56"/>
    </location>
</feature>
<comment type="caution">
    <text evidence="2">The sequence shown here is derived from an EMBL/GenBank/DDBJ whole genome shotgun (WGS) entry which is preliminary data.</text>
</comment>
<dbReference type="AlphaFoldDB" id="A0A3E2H4S6"/>
<dbReference type="OrthoDB" id="5431149at2759"/>
<evidence type="ECO:0000313" key="3">
    <source>
        <dbReference type="Proteomes" id="UP000258309"/>
    </source>
</evidence>
<dbReference type="Proteomes" id="UP000258309">
    <property type="component" value="Unassembled WGS sequence"/>
</dbReference>
<evidence type="ECO:0000256" key="1">
    <source>
        <dbReference type="SAM" id="MobiDB-lite"/>
    </source>
</evidence>
<accession>A0A3E2H4S6</accession>
<feature type="non-terminal residue" evidence="2">
    <location>
        <position position="1"/>
    </location>
</feature>
<evidence type="ECO:0000313" key="2">
    <source>
        <dbReference type="EMBL" id="RFU28311.1"/>
    </source>
</evidence>
<reference evidence="2 3" key="1">
    <citation type="submission" date="2018-05" db="EMBL/GenBank/DDBJ databases">
        <title>Draft genome sequence of Scytalidium lignicola DSM 105466, a ubiquitous saprotrophic fungus.</title>
        <authorList>
            <person name="Buettner E."/>
            <person name="Gebauer A.M."/>
            <person name="Hofrichter M."/>
            <person name="Liers C."/>
            <person name="Kellner H."/>
        </authorList>
    </citation>
    <scope>NUCLEOTIDE SEQUENCE [LARGE SCALE GENOMIC DNA]</scope>
    <source>
        <strain evidence="2 3">DSM 105466</strain>
    </source>
</reference>
<dbReference type="EMBL" id="NCSJ02000168">
    <property type="protein sequence ID" value="RFU28311.1"/>
    <property type="molecule type" value="Genomic_DNA"/>
</dbReference>
<gene>
    <name evidence="2" type="ORF">B7463_g8020</name>
</gene>
<proteinExistence type="predicted"/>
<protein>
    <submittedName>
        <fullName evidence="2">Uncharacterized protein</fullName>
    </submittedName>
</protein>
<sequence>MKQTERQQDQSPPESVDHRGSNSVKSIFLPSLSKRSSVRNSLSQKTIQRSESLDSGYHEANSFVEDSINSWDASAVELDVRQAVLGKSSPTPRFLEIIPATLTSSRSLSPGIPLNLEPASGNWPKSCSYNPANSYRNATKKNSRVTSSNRSLREAQMHPFFRLNSPKPFSAATRRTVVTAALSAGQAISDRQSISRLQLSQHLTMEKEDCKGTEEEIEEGKMTPPTPDWI</sequence>
<feature type="non-terminal residue" evidence="2">
    <location>
        <position position="230"/>
    </location>
</feature>
<keyword evidence="3" id="KW-1185">Reference proteome</keyword>
<feature type="region of interest" description="Disordered" evidence="1">
    <location>
        <begin position="206"/>
        <end position="230"/>
    </location>
</feature>
<feature type="compositionally biased region" description="Polar residues" evidence="1">
    <location>
        <begin position="33"/>
        <end position="50"/>
    </location>
</feature>
<name>A0A3E2H4S6_SCYLI</name>